<evidence type="ECO:0000256" key="1">
    <source>
        <dbReference type="ARBA" id="ARBA00004418"/>
    </source>
</evidence>
<dbReference type="SUPFAM" id="SSF46626">
    <property type="entry name" value="Cytochrome c"/>
    <property type="match status" value="2"/>
</dbReference>
<feature type="binding site" description="axial binding residue" evidence="9">
    <location>
        <position position="224"/>
    </location>
    <ligand>
        <name>heme c</name>
        <dbReference type="ChEBI" id="CHEBI:61717"/>
        <label>2</label>
    </ligand>
    <ligandPart>
        <name>Fe</name>
        <dbReference type="ChEBI" id="CHEBI:18248"/>
    </ligandPart>
</feature>
<evidence type="ECO:0000256" key="4">
    <source>
        <dbReference type="ARBA" id="ARBA00022729"/>
    </source>
</evidence>
<dbReference type="InterPro" id="IPR004852">
    <property type="entry name" value="Di-haem_cyt_c_peroxidsae"/>
</dbReference>
<dbReference type="Proteomes" id="UP000199149">
    <property type="component" value="Unassembled WGS sequence"/>
</dbReference>
<keyword evidence="7 9" id="KW-0408">Iron</keyword>
<evidence type="ECO:0000256" key="8">
    <source>
        <dbReference type="PIRSR" id="PIRSR000294-1"/>
    </source>
</evidence>
<dbReference type="GO" id="GO:0004130">
    <property type="term" value="F:cytochrome-c peroxidase activity"/>
    <property type="evidence" value="ECO:0007669"/>
    <property type="project" value="TreeGrafter"/>
</dbReference>
<dbReference type="PROSITE" id="PS51007">
    <property type="entry name" value="CYTC"/>
    <property type="match status" value="1"/>
</dbReference>
<sequence length="347" mass="39938">MKNIVLLVCFTLNFISCTNNDIDRGIPINEKYELKYPSYFPSLTFDTIRYPLSKNGIELGRKLFYDGRLSRNNTISCGFCHIQENAFTHHGHNVSHGIDDRLGIRNAPAIQNLAFLNRFMWDGVIHDLAQQSISPISNEDEMDSSIEEIVSKLKNDTNYRTLFKSVFGDENINGERILNALGQFMAAMISSNSRYDAFLKKEGNLTDEEKYGMNLFQQKCSSCHNGALFTDETFRNTGQYYDAQYKDGGRFRVTLDSVDFMKFRVPSLRNIELTKPYMHDGRFYSLEAVLNFYDQNVENQKNLDPILKQNGRIGIPMTENEKKAIITFLKTLTDQKFITNPAFAEFN</sequence>
<evidence type="ECO:0000259" key="10">
    <source>
        <dbReference type="PROSITE" id="PS51007"/>
    </source>
</evidence>
<evidence type="ECO:0000313" key="11">
    <source>
        <dbReference type="EMBL" id="SFN43872.1"/>
    </source>
</evidence>
<feature type="binding site" description="covalent" evidence="8">
    <location>
        <position position="80"/>
    </location>
    <ligand>
        <name>heme c</name>
        <dbReference type="ChEBI" id="CHEBI:61717"/>
        <label>1</label>
    </ligand>
</feature>
<dbReference type="AlphaFoldDB" id="A0A1I4Z0T5"/>
<comment type="subcellular location">
    <subcellularLocation>
        <location evidence="1">Periplasm</location>
    </subcellularLocation>
</comment>
<organism evidence="11 12">
    <name type="scientific">Algoriella xinjiangensis</name>
    <dbReference type="NCBI Taxonomy" id="684065"/>
    <lineage>
        <taxon>Bacteria</taxon>
        <taxon>Pseudomonadati</taxon>
        <taxon>Bacteroidota</taxon>
        <taxon>Flavobacteriia</taxon>
        <taxon>Flavobacteriales</taxon>
        <taxon>Weeksellaceae</taxon>
        <taxon>Algoriella</taxon>
    </lineage>
</organism>
<feature type="binding site" description="covalent" evidence="8">
    <location>
        <position position="77"/>
    </location>
    <ligand>
        <name>heme c</name>
        <dbReference type="ChEBI" id="CHEBI:61717"/>
        <label>1</label>
    </ligand>
</feature>
<comment type="PTM">
    <text evidence="8">Binds 2 heme groups per subunit.</text>
</comment>
<keyword evidence="4" id="KW-0732">Signal</keyword>
<keyword evidence="12" id="KW-1185">Reference proteome</keyword>
<evidence type="ECO:0000256" key="9">
    <source>
        <dbReference type="PIRSR" id="PIRSR000294-2"/>
    </source>
</evidence>
<dbReference type="InterPro" id="IPR026259">
    <property type="entry name" value="MauG/Cytc_peroxidase"/>
</dbReference>
<keyword evidence="11" id="KW-0575">Peroxidase</keyword>
<keyword evidence="2 8" id="KW-0349">Heme</keyword>
<dbReference type="PANTHER" id="PTHR30600">
    <property type="entry name" value="CYTOCHROME C PEROXIDASE-RELATED"/>
    <property type="match status" value="1"/>
</dbReference>
<dbReference type="GO" id="GO:0009055">
    <property type="term" value="F:electron transfer activity"/>
    <property type="evidence" value="ECO:0007669"/>
    <property type="project" value="InterPro"/>
</dbReference>
<dbReference type="OrthoDB" id="9805202at2"/>
<evidence type="ECO:0000256" key="2">
    <source>
        <dbReference type="ARBA" id="ARBA00022617"/>
    </source>
</evidence>
<dbReference type="InterPro" id="IPR036909">
    <property type="entry name" value="Cyt_c-like_dom_sf"/>
</dbReference>
<dbReference type="GO" id="GO:0020037">
    <property type="term" value="F:heme binding"/>
    <property type="evidence" value="ECO:0007669"/>
    <property type="project" value="InterPro"/>
</dbReference>
<dbReference type="GO" id="GO:0046872">
    <property type="term" value="F:metal ion binding"/>
    <property type="evidence" value="ECO:0007669"/>
    <property type="project" value="UniProtKB-KW"/>
</dbReference>
<dbReference type="InterPro" id="IPR009056">
    <property type="entry name" value="Cyt_c-like_dom"/>
</dbReference>
<comment type="cofactor">
    <cofactor evidence="8">
        <name>heme</name>
        <dbReference type="ChEBI" id="CHEBI:30413"/>
    </cofactor>
    <text evidence="8">Binds 2 heme groups.</text>
</comment>
<keyword evidence="3 9" id="KW-0479">Metal-binding</keyword>
<feature type="binding site" description="axial binding residue" evidence="9">
    <location>
        <position position="81"/>
    </location>
    <ligand>
        <name>heme c</name>
        <dbReference type="ChEBI" id="CHEBI:61717"/>
        <label>1</label>
    </ligand>
    <ligandPart>
        <name>Fe</name>
        <dbReference type="ChEBI" id="CHEBI:18248"/>
    </ligandPart>
</feature>
<dbReference type="Pfam" id="PF03150">
    <property type="entry name" value="CCP_MauG"/>
    <property type="match status" value="1"/>
</dbReference>
<gene>
    <name evidence="11" type="ORF">SAMN05421738_11267</name>
</gene>
<proteinExistence type="predicted"/>
<protein>
    <submittedName>
        <fullName evidence="11">Cytochrome c peroxidase</fullName>
    </submittedName>
</protein>
<evidence type="ECO:0000256" key="6">
    <source>
        <dbReference type="ARBA" id="ARBA00023002"/>
    </source>
</evidence>
<keyword evidence="5" id="KW-0574">Periplasm</keyword>
<dbReference type="GO" id="GO:0042597">
    <property type="term" value="C:periplasmic space"/>
    <property type="evidence" value="ECO:0007669"/>
    <property type="project" value="UniProtKB-SubCell"/>
</dbReference>
<evidence type="ECO:0000256" key="5">
    <source>
        <dbReference type="ARBA" id="ARBA00022764"/>
    </source>
</evidence>
<dbReference type="RefSeq" id="WP_092908925.1">
    <property type="nucleotide sequence ID" value="NZ_FOUZ01000012.1"/>
</dbReference>
<name>A0A1I4Z0T5_9FLAO</name>
<evidence type="ECO:0000313" key="12">
    <source>
        <dbReference type="Proteomes" id="UP000199149"/>
    </source>
</evidence>
<feature type="domain" description="Cytochrome c" evidence="10">
    <location>
        <begin position="207"/>
        <end position="333"/>
    </location>
</feature>
<dbReference type="EMBL" id="FOUZ01000012">
    <property type="protein sequence ID" value="SFN43872.1"/>
    <property type="molecule type" value="Genomic_DNA"/>
</dbReference>
<evidence type="ECO:0000256" key="3">
    <source>
        <dbReference type="ARBA" id="ARBA00022723"/>
    </source>
</evidence>
<dbReference type="Gene3D" id="1.10.760.10">
    <property type="entry name" value="Cytochrome c-like domain"/>
    <property type="match status" value="2"/>
</dbReference>
<evidence type="ECO:0000256" key="7">
    <source>
        <dbReference type="ARBA" id="ARBA00023004"/>
    </source>
</evidence>
<feature type="binding site" description="covalent" evidence="8">
    <location>
        <position position="223"/>
    </location>
    <ligand>
        <name>heme c</name>
        <dbReference type="ChEBI" id="CHEBI:61717"/>
        <label>2</label>
    </ligand>
</feature>
<dbReference type="PIRSF" id="PIRSF000294">
    <property type="entry name" value="Cytochrome-c_peroxidase"/>
    <property type="match status" value="1"/>
</dbReference>
<reference evidence="12" key="1">
    <citation type="submission" date="2016-10" db="EMBL/GenBank/DDBJ databases">
        <authorList>
            <person name="Varghese N."/>
            <person name="Submissions S."/>
        </authorList>
    </citation>
    <scope>NUCLEOTIDE SEQUENCE [LARGE SCALE GENOMIC DNA]</scope>
    <source>
        <strain evidence="12">XJ109</strain>
    </source>
</reference>
<dbReference type="InterPro" id="IPR051395">
    <property type="entry name" value="Cytochrome_c_Peroxidase/MauG"/>
</dbReference>
<accession>A0A1I4Z0T5</accession>
<dbReference type="STRING" id="684065.SAMN05421738_11267"/>
<feature type="binding site" description="covalent" evidence="8">
    <location>
        <position position="220"/>
    </location>
    <ligand>
        <name>heme c</name>
        <dbReference type="ChEBI" id="CHEBI:61717"/>
        <label>2</label>
    </ligand>
</feature>
<keyword evidence="6" id="KW-0560">Oxidoreductase</keyword>